<protein>
    <submittedName>
        <fullName evidence="2">Os10g0502450 protein</fullName>
    </submittedName>
</protein>
<feature type="chain" id="PRO_5006057297" evidence="1">
    <location>
        <begin position="18"/>
        <end position="212"/>
    </location>
</feature>
<reference evidence="3" key="1">
    <citation type="journal article" date="2005" name="Nature">
        <title>The map-based sequence of the rice genome.</title>
        <authorList>
            <consortium name="International rice genome sequencing project (IRGSP)"/>
            <person name="Matsumoto T."/>
            <person name="Wu J."/>
            <person name="Kanamori H."/>
            <person name="Katayose Y."/>
            <person name="Fujisawa M."/>
            <person name="Namiki N."/>
            <person name="Mizuno H."/>
            <person name="Yamamoto K."/>
            <person name="Antonio B.A."/>
            <person name="Baba T."/>
            <person name="Sakata K."/>
            <person name="Nagamura Y."/>
            <person name="Aoki H."/>
            <person name="Arikawa K."/>
            <person name="Arita K."/>
            <person name="Bito T."/>
            <person name="Chiden Y."/>
            <person name="Fujitsuka N."/>
            <person name="Fukunaka R."/>
            <person name="Hamada M."/>
            <person name="Harada C."/>
            <person name="Hayashi A."/>
            <person name="Hijishita S."/>
            <person name="Honda M."/>
            <person name="Hosokawa S."/>
            <person name="Ichikawa Y."/>
            <person name="Idonuma A."/>
            <person name="Iijima M."/>
            <person name="Ikeda M."/>
            <person name="Ikeno M."/>
            <person name="Ito K."/>
            <person name="Ito S."/>
            <person name="Ito T."/>
            <person name="Ito Y."/>
            <person name="Ito Y."/>
            <person name="Iwabuchi A."/>
            <person name="Kamiya K."/>
            <person name="Karasawa W."/>
            <person name="Kurita K."/>
            <person name="Katagiri S."/>
            <person name="Kikuta A."/>
            <person name="Kobayashi H."/>
            <person name="Kobayashi N."/>
            <person name="Machita K."/>
            <person name="Maehara T."/>
            <person name="Masukawa M."/>
            <person name="Mizubayashi T."/>
            <person name="Mukai Y."/>
            <person name="Nagasaki H."/>
            <person name="Nagata Y."/>
            <person name="Naito S."/>
            <person name="Nakashima M."/>
            <person name="Nakama Y."/>
            <person name="Nakamichi Y."/>
            <person name="Nakamura M."/>
            <person name="Meguro A."/>
            <person name="Negishi M."/>
            <person name="Ohta I."/>
            <person name="Ohta T."/>
            <person name="Okamoto M."/>
            <person name="Ono N."/>
            <person name="Saji S."/>
            <person name="Sakaguchi M."/>
            <person name="Sakai K."/>
            <person name="Shibata M."/>
            <person name="Shimokawa T."/>
            <person name="Song J."/>
            <person name="Takazaki Y."/>
            <person name="Terasawa K."/>
            <person name="Tsugane M."/>
            <person name="Tsuji K."/>
            <person name="Ueda S."/>
            <person name="Waki K."/>
            <person name="Yamagata H."/>
            <person name="Yamamoto M."/>
            <person name="Yamamoto S."/>
            <person name="Yamane H."/>
            <person name="Yoshiki S."/>
            <person name="Yoshihara R."/>
            <person name="Yukawa K."/>
            <person name="Zhong H."/>
            <person name="Yano M."/>
            <person name="Yuan Q."/>
            <person name="Ouyang S."/>
            <person name="Liu J."/>
            <person name="Jones K.M."/>
            <person name="Gansberger K."/>
            <person name="Moffat K."/>
            <person name="Hill J."/>
            <person name="Bera J."/>
            <person name="Fadrosh D."/>
            <person name="Jin S."/>
            <person name="Johri S."/>
            <person name="Kim M."/>
            <person name="Overton L."/>
            <person name="Reardon M."/>
            <person name="Tsitrin T."/>
            <person name="Vuong H."/>
            <person name="Weaver B."/>
            <person name="Ciecko A."/>
            <person name="Tallon L."/>
            <person name="Jackson J."/>
            <person name="Pai G."/>
            <person name="Aken S.V."/>
            <person name="Utterback T."/>
            <person name="Reidmuller S."/>
            <person name="Feldblyum T."/>
            <person name="Hsiao J."/>
            <person name="Zismann V."/>
            <person name="Iobst S."/>
            <person name="de Vazeille A.R."/>
            <person name="Buell C.R."/>
            <person name="Ying K."/>
            <person name="Li Y."/>
            <person name="Lu T."/>
            <person name="Huang Y."/>
            <person name="Zhao Q."/>
            <person name="Feng Q."/>
            <person name="Zhang L."/>
            <person name="Zhu J."/>
            <person name="Weng Q."/>
            <person name="Mu J."/>
            <person name="Lu Y."/>
            <person name="Fan D."/>
            <person name="Liu Y."/>
            <person name="Guan J."/>
            <person name="Zhang Y."/>
            <person name="Yu S."/>
            <person name="Liu X."/>
            <person name="Zhang Y."/>
            <person name="Hong G."/>
            <person name="Han B."/>
            <person name="Choisne N."/>
            <person name="Demange N."/>
            <person name="Orjeda G."/>
            <person name="Samain S."/>
            <person name="Cattolico L."/>
            <person name="Pelletier E."/>
            <person name="Couloux A."/>
            <person name="Segurens B."/>
            <person name="Wincker P."/>
            <person name="D'Hont A."/>
            <person name="Scarpelli C."/>
            <person name="Weissenbach J."/>
            <person name="Salanoubat M."/>
            <person name="Quetier F."/>
            <person name="Yu Y."/>
            <person name="Kim H.R."/>
            <person name="Rambo T."/>
            <person name="Currie J."/>
            <person name="Collura K."/>
            <person name="Luo M."/>
            <person name="Yang T."/>
            <person name="Ammiraju J.S.S."/>
            <person name="Engler F."/>
            <person name="Soderlund C."/>
            <person name="Wing R.A."/>
            <person name="Palmer L.E."/>
            <person name="de la Bastide M."/>
            <person name="Spiegel L."/>
            <person name="Nascimento L."/>
            <person name="Zutavern T."/>
            <person name="O'Shaughnessy A."/>
            <person name="Dike S."/>
            <person name="Dedhia N."/>
            <person name="Preston R."/>
            <person name="Balija V."/>
            <person name="McCombie W.R."/>
            <person name="Chow T."/>
            <person name="Chen H."/>
            <person name="Chung M."/>
            <person name="Chen C."/>
            <person name="Shaw J."/>
            <person name="Wu H."/>
            <person name="Hsiao K."/>
            <person name="Chao Y."/>
            <person name="Chu M."/>
            <person name="Cheng C."/>
            <person name="Hour A."/>
            <person name="Lee P."/>
            <person name="Lin S."/>
            <person name="Lin Y."/>
            <person name="Liou J."/>
            <person name="Liu S."/>
            <person name="Hsing Y."/>
            <person name="Raghuvanshi S."/>
            <person name="Mohanty A."/>
            <person name="Bharti A.K."/>
            <person name="Gaur A."/>
            <person name="Gupta V."/>
            <person name="Kumar D."/>
            <person name="Ravi V."/>
            <person name="Vij S."/>
            <person name="Kapur A."/>
            <person name="Khurana P."/>
            <person name="Khurana P."/>
            <person name="Khurana J.P."/>
            <person name="Tyagi A.K."/>
            <person name="Gaikwad K."/>
            <person name="Singh A."/>
            <person name="Dalal V."/>
            <person name="Srivastava S."/>
            <person name="Dixit A."/>
            <person name="Pal A.K."/>
            <person name="Ghazi I.A."/>
            <person name="Yadav M."/>
            <person name="Pandit A."/>
            <person name="Bhargava A."/>
            <person name="Sureshbabu K."/>
            <person name="Batra K."/>
            <person name="Sharma T.R."/>
            <person name="Mohapatra T."/>
            <person name="Singh N.K."/>
            <person name="Messing J."/>
            <person name="Nelson A.B."/>
            <person name="Fuks G."/>
            <person name="Kavchok S."/>
            <person name="Keizer G."/>
            <person name="Linton E."/>
            <person name="Llaca V."/>
            <person name="Song R."/>
            <person name="Tanyolac B."/>
            <person name="Young S."/>
            <person name="Ho-Il K."/>
            <person name="Hahn J.H."/>
            <person name="Sangsakoo G."/>
            <person name="Vanavichit A."/>
            <person name="de Mattos Luiz.A.T."/>
            <person name="Zimmer P.D."/>
            <person name="Malone G."/>
            <person name="Dellagostin O."/>
            <person name="de Oliveira A.C."/>
            <person name="Bevan M."/>
            <person name="Bancroft I."/>
            <person name="Minx P."/>
            <person name="Cordum H."/>
            <person name="Wilson R."/>
            <person name="Cheng Z."/>
            <person name="Jin W."/>
            <person name="Jiang J."/>
            <person name="Leong S.A."/>
            <person name="Iwama H."/>
            <person name="Gojobori T."/>
            <person name="Itoh T."/>
            <person name="Niimura Y."/>
            <person name="Fujii Y."/>
            <person name="Habara T."/>
            <person name="Sakai H."/>
            <person name="Sato Y."/>
            <person name="Wilson G."/>
            <person name="Kumar K."/>
            <person name="McCouch S."/>
            <person name="Juretic N."/>
            <person name="Hoen D."/>
            <person name="Wright S."/>
            <person name="Bruskiewich R."/>
            <person name="Bureau T."/>
            <person name="Miyao A."/>
            <person name="Hirochika H."/>
            <person name="Nishikawa T."/>
            <person name="Kadowaki K."/>
            <person name="Sugiura M."/>
            <person name="Burr B."/>
            <person name="Sasaki T."/>
        </authorList>
    </citation>
    <scope>NUCLEOTIDE SEQUENCE [LARGE SCALE GENOMIC DNA]</scope>
    <source>
        <strain evidence="3">cv. Nipponbare</strain>
    </source>
</reference>
<name>A0A0P0XWD9_ORYSJ</name>
<dbReference type="EMBL" id="AP014966">
    <property type="protein sequence ID" value="BAT11539.1"/>
    <property type="molecule type" value="Genomic_DNA"/>
</dbReference>
<dbReference type="InParanoid" id="A0A0P0XWD9"/>
<feature type="signal peptide" evidence="1">
    <location>
        <begin position="1"/>
        <end position="17"/>
    </location>
</feature>
<sequence>MIVWASIAFLSRSSLLASTTSFKSSTLYTRAWPTSDTQALTFLGTDMSTKSRTPPIASEIAGSASACSFVNNGVSDAVLVNTTSASAAASYISVRGLYTISMSFISSRMASTLSTERFTTTTFLHPLAIKCLTTNFPILPAPINSILADRHSDFGSFIKANSTAAELTETAPDDMLVSQRTRFPAVIASLNILSMFFPKPPLFCPLLTTCLT</sequence>
<keyword evidence="3" id="KW-1185">Reference proteome</keyword>
<dbReference type="AlphaFoldDB" id="A0A0P0XWD9"/>
<dbReference type="Gramene" id="Os10t0502450-00">
    <property type="protein sequence ID" value="Os10t0502450-00"/>
    <property type="gene ID" value="Os10g0502450"/>
</dbReference>
<evidence type="ECO:0000313" key="2">
    <source>
        <dbReference type="EMBL" id="BAT11539.1"/>
    </source>
</evidence>
<proteinExistence type="predicted"/>
<organism evidence="2 3">
    <name type="scientific">Oryza sativa subsp. japonica</name>
    <name type="common">Rice</name>
    <dbReference type="NCBI Taxonomy" id="39947"/>
    <lineage>
        <taxon>Eukaryota</taxon>
        <taxon>Viridiplantae</taxon>
        <taxon>Streptophyta</taxon>
        <taxon>Embryophyta</taxon>
        <taxon>Tracheophyta</taxon>
        <taxon>Spermatophyta</taxon>
        <taxon>Magnoliopsida</taxon>
        <taxon>Liliopsida</taxon>
        <taxon>Poales</taxon>
        <taxon>Poaceae</taxon>
        <taxon>BOP clade</taxon>
        <taxon>Oryzoideae</taxon>
        <taxon>Oryzeae</taxon>
        <taxon>Oryzinae</taxon>
        <taxon>Oryza</taxon>
        <taxon>Oryza sativa</taxon>
    </lineage>
</organism>
<evidence type="ECO:0000313" key="3">
    <source>
        <dbReference type="Proteomes" id="UP000059680"/>
    </source>
</evidence>
<accession>A0A0P0XWD9</accession>
<keyword evidence="1" id="KW-0732">Signal</keyword>
<dbReference type="PaxDb" id="39947-A0A0P0XWD9"/>
<reference evidence="2 3" key="3">
    <citation type="journal article" date="2013" name="Rice">
        <title>Improvement of the Oryza sativa Nipponbare reference genome using next generation sequence and optical map data.</title>
        <authorList>
            <person name="Kawahara Y."/>
            <person name="de la Bastide M."/>
            <person name="Hamilton J.P."/>
            <person name="Kanamori H."/>
            <person name="McCombie W.R."/>
            <person name="Ouyang S."/>
            <person name="Schwartz D.C."/>
            <person name="Tanaka T."/>
            <person name="Wu J."/>
            <person name="Zhou S."/>
            <person name="Childs K.L."/>
            <person name="Davidson R.M."/>
            <person name="Lin H."/>
            <person name="Quesada-Ocampo L."/>
            <person name="Vaillancourt B."/>
            <person name="Sakai H."/>
            <person name="Lee S.S."/>
            <person name="Kim J."/>
            <person name="Numa H."/>
            <person name="Itoh T."/>
            <person name="Buell C.R."/>
            <person name="Matsumoto T."/>
        </authorList>
    </citation>
    <scope>NUCLEOTIDE SEQUENCE [LARGE SCALE GENOMIC DNA]</scope>
    <source>
        <strain evidence="3">cv. Nipponbare</strain>
    </source>
</reference>
<gene>
    <name evidence="2" type="ordered locus">Os10g0502450</name>
    <name evidence="2" type="ORF">OSNPB_100502450</name>
</gene>
<evidence type="ECO:0000256" key="1">
    <source>
        <dbReference type="SAM" id="SignalP"/>
    </source>
</evidence>
<reference evidence="2 3" key="2">
    <citation type="journal article" date="2013" name="Plant Cell Physiol.">
        <title>Rice Annotation Project Database (RAP-DB): an integrative and interactive database for rice genomics.</title>
        <authorList>
            <person name="Sakai H."/>
            <person name="Lee S.S."/>
            <person name="Tanaka T."/>
            <person name="Numa H."/>
            <person name="Kim J."/>
            <person name="Kawahara Y."/>
            <person name="Wakimoto H."/>
            <person name="Yang C.C."/>
            <person name="Iwamoto M."/>
            <person name="Abe T."/>
            <person name="Yamada Y."/>
            <person name="Muto A."/>
            <person name="Inokuchi H."/>
            <person name="Ikemura T."/>
            <person name="Matsumoto T."/>
            <person name="Sasaki T."/>
            <person name="Itoh T."/>
        </authorList>
    </citation>
    <scope>NUCLEOTIDE SEQUENCE [LARGE SCALE GENOMIC DNA]</scope>
    <source>
        <strain evidence="3">cv. Nipponbare</strain>
    </source>
</reference>
<dbReference type="Proteomes" id="UP000059680">
    <property type="component" value="Chromosome 10"/>
</dbReference>